<feature type="region of interest" description="Disordered" evidence="1">
    <location>
        <begin position="52"/>
        <end position="83"/>
    </location>
</feature>
<organism evidence="2 3">
    <name type="scientific">Aspergillus bertholletiae</name>
    <dbReference type="NCBI Taxonomy" id="1226010"/>
    <lineage>
        <taxon>Eukaryota</taxon>
        <taxon>Fungi</taxon>
        <taxon>Dikarya</taxon>
        <taxon>Ascomycota</taxon>
        <taxon>Pezizomycotina</taxon>
        <taxon>Eurotiomycetes</taxon>
        <taxon>Eurotiomycetidae</taxon>
        <taxon>Eurotiales</taxon>
        <taxon>Aspergillaceae</taxon>
        <taxon>Aspergillus</taxon>
        <taxon>Aspergillus subgen. Circumdati</taxon>
    </lineage>
</organism>
<reference evidence="2 3" key="1">
    <citation type="submission" date="2019-04" db="EMBL/GenBank/DDBJ databases">
        <title>Friends and foes A comparative genomics studyof 23 Aspergillus species from section Flavi.</title>
        <authorList>
            <consortium name="DOE Joint Genome Institute"/>
            <person name="Kjaerbolling I."/>
            <person name="Vesth T."/>
            <person name="Frisvad J.C."/>
            <person name="Nybo J.L."/>
            <person name="Theobald S."/>
            <person name="Kildgaard S."/>
            <person name="Isbrandt T."/>
            <person name="Kuo A."/>
            <person name="Sato A."/>
            <person name="Lyhne E.K."/>
            <person name="Kogle M.E."/>
            <person name="Wiebenga A."/>
            <person name="Kun R.S."/>
            <person name="Lubbers R.J."/>
            <person name="Makela M.R."/>
            <person name="Barry K."/>
            <person name="Chovatia M."/>
            <person name="Clum A."/>
            <person name="Daum C."/>
            <person name="Haridas S."/>
            <person name="He G."/>
            <person name="LaButti K."/>
            <person name="Lipzen A."/>
            <person name="Mondo S."/>
            <person name="Riley R."/>
            <person name="Salamov A."/>
            <person name="Simmons B.A."/>
            <person name="Magnuson J.K."/>
            <person name="Henrissat B."/>
            <person name="Mortensen U.H."/>
            <person name="Larsen T.O."/>
            <person name="Devries R.P."/>
            <person name="Grigoriev I.V."/>
            <person name="Machida M."/>
            <person name="Baker S.E."/>
            <person name="Andersen M.R."/>
        </authorList>
    </citation>
    <scope>NUCLEOTIDE SEQUENCE [LARGE SCALE GENOMIC DNA]</scope>
    <source>
        <strain evidence="2 3">IBT 29228</strain>
    </source>
</reference>
<keyword evidence="3" id="KW-1185">Reference proteome</keyword>
<dbReference type="EMBL" id="ML736259">
    <property type="protein sequence ID" value="KAE8375506.1"/>
    <property type="molecule type" value="Genomic_DNA"/>
</dbReference>
<dbReference type="Proteomes" id="UP000326198">
    <property type="component" value="Unassembled WGS sequence"/>
</dbReference>
<protein>
    <submittedName>
        <fullName evidence="2">Uncharacterized protein</fullName>
    </submittedName>
</protein>
<dbReference type="AlphaFoldDB" id="A0A5N7B1M7"/>
<sequence>MRSYICGIGQRKRSRSAHCSSVYLPPIPAYLHFHQPTLHKGLRTAILQISHRSAETTKSSKDTQSSPPRSACLLMPNSGYNNQ</sequence>
<evidence type="ECO:0000313" key="3">
    <source>
        <dbReference type="Proteomes" id="UP000326198"/>
    </source>
</evidence>
<accession>A0A5N7B1M7</accession>
<evidence type="ECO:0000256" key="1">
    <source>
        <dbReference type="SAM" id="MobiDB-lite"/>
    </source>
</evidence>
<evidence type="ECO:0000313" key="2">
    <source>
        <dbReference type="EMBL" id="KAE8375506.1"/>
    </source>
</evidence>
<proteinExistence type="predicted"/>
<name>A0A5N7B1M7_9EURO</name>
<feature type="compositionally biased region" description="Basic and acidic residues" evidence="1">
    <location>
        <begin position="52"/>
        <end position="61"/>
    </location>
</feature>
<gene>
    <name evidence="2" type="ORF">BDV26DRAFT_267775</name>
</gene>